<proteinExistence type="predicted"/>
<dbReference type="Gene3D" id="3.40.630.30">
    <property type="match status" value="1"/>
</dbReference>
<dbReference type="Pfam" id="PF13508">
    <property type="entry name" value="Acetyltransf_7"/>
    <property type="match status" value="1"/>
</dbReference>
<comment type="caution">
    <text evidence="2">The sequence shown here is derived from an EMBL/GenBank/DDBJ whole genome shotgun (WGS) entry which is preliminary data.</text>
</comment>
<dbReference type="Proteomes" id="UP000233343">
    <property type="component" value="Unassembled WGS sequence"/>
</dbReference>
<evidence type="ECO:0000313" key="2">
    <source>
        <dbReference type="EMBL" id="PKG26410.1"/>
    </source>
</evidence>
<sequence length="148" mass="17336">MTDANMKIVCYDPKYAKQTVQMWRDSKEKAIGQKEKHSFENHIYFLNHLLLKDYKIELALTREQVVGFVAFSDHEISQLYVHVDYQGKGIGLALLNKAKESSSGRLILHTFEINLAAQLFYERNGFKIISRGHENEENLPDIKYEWKK</sequence>
<dbReference type="AlphaFoldDB" id="A0A2N0ZA89"/>
<dbReference type="EMBL" id="PISD01000068">
    <property type="protein sequence ID" value="PKG26410.1"/>
    <property type="molecule type" value="Genomic_DNA"/>
</dbReference>
<evidence type="ECO:0000313" key="3">
    <source>
        <dbReference type="Proteomes" id="UP000233343"/>
    </source>
</evidence>
<dbReference type="PROSITE" id="PS51186">
    <property type="entry name" value="GNAT"/>
    <property type="match status" value="1"/>
</dbReference>
<dbReference type="RefSeq" id="WP_066198363.1">
    <property type="nucleotide sequence ID" value="NZ_JAMAUX010000002.1"/>
</dbReference>
<gene>
    <name evidence="2" type="ORF">CWS20_24215</name>
</gene>
<protein>
    <submittedName>
        <fullName evidence="2">N-acetyltransferase</fullName>
    </submittedName>
</protein>
<reference evidence="2 3" key="1">
    <citation type="journal article" date="2010" name="Int. J. Syst. Evol. Microbiol.">
        <title>Bacillus horneckiae sp. nov., isolated from a spacecraft-assembly clean room.</title>
        <authorList>
            <person name="Vaishampayan P."/>
            <person name="Probst A."/>
            <person name="Krishnamurthi S."/>
            <person name="Ghosh S."/>
            <person name="Osman S."/>
            <person name="McDowall A."/>
            <person name="Ruckmani A."/>
            <person name="Mayilraj S."/>
            <person name="Venkateswaran K."/>
        </authorList>
    </citation>
    <scope>NUCLEOTIDE SEQUENCE [LARGE SCALE GENOMIC DNA]</scope>
    <source>
        <strain evidence="3">1PO1SC</strain>
    </source>
</reference>
<dbReference type="PANTHER" id="PTHR43617:SF34">
    <property type="entry name" value="PUTATIVE-RELATED"/>
    <property type="match status" value="1"/>
</dbReference>
<keyword evidence="3" id="KW-1185">Reference proteome</keyword>
<name>A0A2N0ZA89_9BACI</name>
<organism evidence="2 3">
    <name type="scientific">Cytobacillus horneckiae</name>
    <dbReference type="NCBI Taxonomy" id="549687"/>
    <lineage>
        <taxon>Bacteria</taxon>
        <taxon>Bacillati</taxon>
        <taxon>Bacillota</taxon>
        <taxon>Bacilli</taxon>
        <taxon>Bacillales</taxon>
        <taxon>Bacillaceae</taxon>
        <taxon>Cytobacillus</taxon>
    </lineage>
</organism>
<dbReference type="InterPro" id="IPR050276">
    <property type="entry name" value="MshD_Acetyltransferase"/>
</dbReference>
<keyword evidence="2" id="KW-0808">Transferase</keyword>
<dbReference type="SUPFAM" id="SSF55729">
    <property type="entry name" value="Acyl-CoA N-acyltransferases (Nat)"/>
    <property type="match status" value="1"/>
</dbReference>
<evidence type="ECO:0000259" key="1">
    <source>
        <dbReference type="PROSITE" id="PS51186"/>
    </source>
</evidence>
<dbReference type="PANTHER" id="PTHR43617">
    <property type="entry name" value="L-AMINO ACID N-ACETYLTRANSFERASE"/>
    <property type="match status" value="1"/>
</dbReference>
<dbReference type="CDD" id="cd04301">
    <property type="entry name" value="NAT_SF"/>
    <property type="match status" value="1"/>
</dbReference>
<feature type="domain" description="N-acetyltransferase" evidence="1">
    <location>
        <begin position="6"/>
        <end position="148"/>
    </location>
</feature>
<dbReference type="InterPro" id="IPR000182">
    <property type="entry name" value="GNAT_dom"/>
</dbReference>
<dbReference type="GO" id="GO:0016747">
    <property type="term" value="F:acyltransferase activity, transferring groups other than amino-acyl groups"/>
    <property type="evidence" value="ECO:0007669"/>
    <property type="project" value="InterPro"/>
</dbReference>
<accession>A0A2N0ZA89</accession>
<dbReference type="InterPro" id="IPR016181">
    <property type="entry name" value="Acyl_CoA_acyltransferase"/>
</dbReference>